<accession>A0A4R7JQ23</accession>
<dbReference type="InterPro" id="IPR018488">
    <property type="entry name" value="cNMP-bd_CS"/>
</dbReference>
<dbReference type="PANTHER" id="PTHR24567">
    <property type="entry name" value="CRP FAMILY TRANSCRIPTIONAL REGULATORY PROTEIN"/>
    <property type="match status" value="1"/>
</dbReference>
<dbReference type="InterPro" id="IPR000595">
    <property type="entry name" value="cNMP-bd_dom"/>
</dbReference>
<dbReference type="SUPFAM" id="SSF51206">
    <property type="entry name" value="cAMP-binding domain-like"/>
    <property type="match status" value="1"/>
</dbReference>
<dbReference type="Pfam" id="PF00027">
    <property type="entry name" value="cNMP_binding"/>
    <property type="match status" value="1"/>
</dbReference>
<dbReference type="PROSITE" id="PS00888">
    <property type="entry name" value="CNMP_BINDING_1"/>
    <property type="match status" value="1"/>
</dbReference>
<dbReference type="PRINTS" id="PR00103">
    <property type="entry name" value="CAMPKINASE"/>
</dbReference>
<dbReference type="InterPro" id="IPR050397">
    <property type="entry name" value="Env_Response_Regulators"/>
</dbReference>
<dbReference type="PROSITE" id="PS00889">
    <property type="entry name" value="CNMP_BINDING_2"/>
    <property type="match status" value="1"/>
</dbReference>
<dbReference type="Gene3D" id="2.60.120.10">
    <property type="entry name" value="Jelly Rolls"/>
    <property type="match status" value="1"/>
</dbReference>
<dbReference type="CDD" id="cd00038">
    <property type="entry name" value="CAP_ED"/>
    <property type="match status" value="1"/>
</dbReference>
<dbReference type="AlphaFoldDB" id="A0A4R7JQ23"/>
<organism evidence="2 3">
    <name type="scientific">Halospina denitrificans</name>
    <dbReference type="NCBI Taxonomy" id="332522"/>
    <lineage>
        <taxon>Bacteria</taxon>
        <taxon>Pseudomonadati</taxon>
        <taxon>Pseudomonadota</taxon>
        <taxon>Gammaproteobacteria</taxon>
        <taxon>Halospina</taxon>
    </lineage>
</organism>
<dbReference type="InterPro" id="IPR014710">
    <property type="entry name" value="RmlC-like_jellyroll"/>
</dbReference>
<feature type="domain" description="Cyclic nucleotide-binding" evidence="1">
    <location>
        <begin position="15"/>
        <end position="116"/>
    </location>
</feature>
<dbReference type="RefSeq" id="WP_133736232.1">
    <property type="nucleotide sequence ID" value="NZ_SOAX01000004.1"/>
</dbReference>
<dbReference type="GO" id="GO:0005829">
    <property type="term" value="C:cytosol"/>
    <property type="evidence" value="ECO:0007669"/>
    <property type="project" value="TreeGrafter"/>
</dbReference>
<gene>
    <name evidence="2" type="ORF">DES49_1975</name>
</gene>
<comment type="caution">
    <text evidence="2">The sequence shown here is derived from an EMBL/GenBank/DDBJ whole genome shotgun (WGS) entry which is preliminary data.</text>
</comment>
<dbReference type="OrthoDB" id="6881322at2"/>
<name>A0A4R7JQ23_9GAMM</name>
<dbReference type="PROSITE" id="PS50042">
    <property type="entry name" value="CNMP_BINDING_3"/>
    <property type="match status" value="1"/>
</dbReference>
<protein>
    <recommendedName>
        <fullName evidence="1">Cyclic nucleotide-binding domain-containing protein</fullName>
    </recommendedName>
</protein>
<dbReference type="EMBL" id="SOAX01000004">
    <property type="protein sequence ID" value="TDT40210.1"/>
    <property type="molecule type" value="Genomic_DNA"/>
</dbReference>
<keyword evidence="3" id="KW-1185">Reference proteome</keyword>
<dbReference type="InterPro" id="IPR018490">
    <property type="entry name" value="cNMP-bd_dom_sf"/>
</dbReference>
<dbReference type="GO" id="GO:0003700">
    <property type="term" value="F:DNA-binding transcription factor activity"/>
    <property type="evidence" value="ECO:0007669"/>
    <property type="project" value="TreeGrafter"/>
</dbReference>
<reference evidence="2 3" key="1">
    <citation type="submission" date="2019-03" db="EMBL/GenBank/DDBJ databases">
        <title>Genomic Encyclopedia of Type Strains, Phase IV (KMG-IV): sequencing the most valuable type-strain genomes for metagenomic binning, comparative biology and taxonomic classification.</title>
        <authorList>
            <person name="Goeker M."/>
        </authorList>
    </citation>
    <scope>NUCLEOTIDE SEQUENCE [LARGE SCALE GENOMIC DNA]</scope>
    <source>
        <strain evidence="2 3">DSM 15505</strain>
    </source>
</reference>
<dbReference type="Proteomes" id="UP000295830">
    <property type="component" value="Unassembled WGS sequence"/>
</dbReference>
<dbReference type="SMART" id="SM00100">
    <property type="entry name" value="cNMP"/>
    <property type="match status" value="1"/>
</dbReference>
<dbReference type="PANTHER" id="PTHR24567:SF74">
    <property type="entry name" value="HTH-TYPE TRANSCRIPTIONAL REGULATOR ARCR"/>
    <property type="match status" value="1"/>
</dbReference>
<evidence type="ECO:0000313" key="2">
    <source>
        <dbReference type="EMBL" id="TDT40210.1"/>
    </source>
</evidence>
<evidence type="ECO:0000313" key="3">
    <source>
        <dbReference type="Proteomes" id="UP000295830"/>
    </source>
</evidence>
<proteinExistence type="predicted"/>
<evidence type="ECO:0000259" key="1">
    <source>
        <dbReference type="PROSITE" id="PS50042"/>
    </source>
</evidence>
<sequence length="167" mass="18899">MTEPDQIELLQNVPIFGGMKRDTLAFLLDTGSRVAFSQGSYLCQQGAPADEFYVLQSGRVAILKRWEGQDYLLRRLETGDCLGEMALIDYFPRSASAVAETDCSVLCFSSKTLMGLYERDLEQFALIQMNLARELSRRLRHASDLLFETRTRAEVSDDRILYSVPPS</sequence>